<keyword evidence="2" id="KW-1133">Transmembrane helix</keyword>
<sequence length="637" mass="70902">MHCGGIFQIPNILFLDLLFSVLWLSNSVVAWTFEDLHSGHEGTKFERRHLRPFQDPTLGFYPDMEGQRFEQKYTRYVNHEGIPIEQGSSDVPAVLPLLVPPYPTLHPLVRDYYRKEIAHMDPSQAEKKYSNPLASLVAMEKNNVGKDTGQQGQNAYTLPTHVLQPPAPLPYAPEWQLPSPTQPLEHFYVDDLILECSATHMSVDLLFGNNFYGVIYPLGHDYDSCPVYTGTGEKVARFPLERILPCDNINPSALPKGSFKHTLVIQWVPSRSSTLDMELNLLCEMSKDFTRQISSPVSKPRPVLEAEDRIEDPSIWIYYAKGASPEGKPFLGTGEPGELVTAAVVVEVENVEEYDATLISCVASNGEDNTASQQSLQVIDRDCSARPHIFSDVSKKYFPNGLQDQGTPLRLLSFTFPYPDASERLGIQCDVRVCLGGCPPSPPCKSSPPPNSGGSSSWFFHEALGPVEYLNPSSNPSSNMVVKRFVRSLPETGDGGPGLRSFRGGEPPYIGSGNDAGILYDDVIRRTHPSKRVTSGEDSNADRERHESQRSPKNLWKPKEADHALLKNPPEYSEVVTQPVDVEWEGPNKDKPQGWTTMAVIAIVCFSGFAVLLVLIYLQTSNTWRSLQRMGQRKASI</sequence>
<keyword evidence="3" id="KW-0732">Signal</keyword>
<feature type="compositionally biased region" description="Basic and acidic residues" evidence="1">
    <location>
        <begin position="540"/>
        <end position="550"/>
    </location>
</feature>
<protein>
    <submittedName>
        <fullName evidence="4">Uncharacterized protein</fullName>
    </submittedName>
</protein>
<gene>
    <name evidence="4" type="ORF">CTOB1V02_LOCUS6608</name>
</gene>
<evidence type="ECO:0000313" key="4">
    <source>
        <dbReference type="EMBL" id="CAD7228730.1"/>
    </source>
</evidence>
<name>A0A7R8WBU3_9CRUS</name>
<dbReference type="PANTHER" id="PTHR46560">
    <property type="entry name" value="CYPHER, ISOFORM B"/>
    <property type="match status" value="1"/>
</dbReference>
<dbReference type="AlphaFoldDB" id="A0A7R8WBU3"/>
<evidence type="ECO:0000256" key="3">
    <source>
        <dbReference type="SAM" id="SignalP"/>
    </source>
</evidence>
<keyword evidence="2" id="KW-0472">Membrane</keyword>
<feature type="region of interest" description="Disordered" evidence="1">
    <location>
        <begin position="527"/>
        <end position="559"/>
    </location>
</feature>
<dbReference type="PANTHER" id="PTHR46560:SF11">
    <property type="entry name" value="GH09980P"/>
    <property type="match status" value="1"/>
</dbReference>
<evidence type="ECO:0000256" key="2">
    <source>
        <dbReference type="SAM" id="Phobius"/>
    </source>
</evidence>
<evidence type="ECO:0000256" key="1">
    <source>
        <dbReference type="SAM" id="MobiDB-lite"/>
    </source>
</evidence>
<accession>A0A7R8WBU3</accession>
<dbReference type="SMART" id="SM00241">
    <property type="entry name" value="ZP"/>
    <property type="match status" value="1"/>
</dbReference>
<feature type="chain" id="PRO_5043882230" evidence="3">
    <location>
        <begin position="31"/>
        <end position="637"/>
    </location>
</feature>
<feature type="transmembrane region" description="Helical" evidence="2">
    <location>
        <begin position="595"/>
        <end position="618"/>
    </location>
</feature>
<reference evidence="4" key="1">
    <citation type="submission" date="2020-11" db="EMBL/GenBank/DDBJ databases">
        <authorList>
            <person name="Tran Van P."/>
        </authorList>
    </citation>
    <scope>NUCLEOTIDE SEQUENCE</scope>
</reference>
<organism evidence="4">
    <name type="scientific">Cyprideis torosa</name>
    <dbReference type="NCBI Taxonomy" id="163714"/>
    <lineage>
        <taxon>Eukaryota</taxon>
        <taxon>Metazoa</taxon>
        <taxon>Ecdysozoa</taxon>
        <taxon>Arthropoda</taxon>
        <taxon>Crustacea</taxon>
        <taxon>Oligostraca</taxon>
        <taxon>Ostracoda</taxon>
        <taxon>Podocopa</taxon>
        <taxon>Podocopida</taxon>
        <taxon>Cytherocopina</taxon>
        <taxon>Cytheroidea</taxon>
        <taxon>Cytherideidae</taxon>
        <taxon>Cyprideis</taxon>
    </lineage>
</organism>
<dbReference type="PROSITE" id="PS51034">
    <property type="entry name" value="ZP_2"/>
    <property type="match status" value="1"/>
</dbReference>
<proteinExistence type="predicted"/>
<dbReference type="InterPro" id="IPR001507">
    <property type="entry name" value="ZP_dom"/>
</dbReference>
<keyword evidence="2" id="KW-0812">Transmembrane</keyword>
<feature type="signal peptide" evidence="3">
    <location>
        <begin position="1"/>
        <end position="30"/>
    </location>
</feature>
<dbReference type="EMBL" id="OB661673">
    <property type="protein sequence ID" value="CAD7228730.1"/>
    <property type="molecule type" value="Genomic_DNA"/>
</dbReference>